<protein>
    <submittedName>
        <fullName evidence="6">AraC family transcriptional regulator</fullName>
    </submittedName>
</protein>
<evidence type="ECO:0000313" key="7">
    <source>
        <dbReference type="Proteomes" id="UP001304650"/>
    </source>
</evidence>
<evidence type="ECO:0000256" key="4">
    <source>
        <dbReference type="SAM" id="Phobius"/>
    </source>
</evidence>
<dbReference type="SMART" id="SM00342">
    <property type="entry name" value="HTH_ARAC"/>
    <property type="match status" value="1"/>
</dbReference>
<keyword evidence="4" id="KW-1133">Transmembrane helix</keyword>
<dbReference type="GO" id="GO:0043565">
    <property type="term" value="F:sequence-specific DNA binding"/>
    <property type="evidence" value="ECO:0007669"/>
    <property type="project" value="InterPro"/>
</dbReference>
<name>A0AA96LMN7_9BACL</name>
<feature type="transmembrane region" description="Helical" evidence="4">
    <location>
        <begin position="309"/>
        <end position="331"/>
    </location>
</feature>
<dbReference type="SUPFAM" id="SSF46689">
    <property type="entry name" value="Homeodomain-like"/>
    <property type="match status" value="1"/>
</dbReference>
<dbReference type="KEGG" id="proo:MJB10_16105"/>
<dbReference type="PANTHER" id="PTHR43280">
    <property type="entry name" value="ARAC-FAMILY TRANSCRIPTIONAL REGULATOR"/>
    <property type="match status" value="1"/>
</dbReference>
<keyword evidence="2" id="KW-0238">DNA-binding</keyword>
<dbReference type="InterPro" id="IPR009057">
    <property type="entry name" value="Homeodomain-like_sf"/>
</dbReference>
<proteinExistence type="predicted"/>
<dbReference type="GO" id="GO:0003700">
    <property type="term" value="F:DNA-binding transcription factor activity"/>
    <property type="evidence" value="ECO:0007669"/>
    <property type="project" value="InterPro"/>
</dbReference>
<keyword evidence="4" id="KW-0472">Membrane</keyword>
<evidence type="ECO:0000313" key="6">
    <source>
        <dbReference type="EMBL" id="WNR42639.1"/>
    </source>
</evidence>
<dbReference type="EMBL" id="CP130319">
    <property type="protein sequence ID" value="WNR42639.1"/>
    <property type="molecule type" value="Genomic_DNA"/>
</dbReference>
<evidence type="ECO:0000256" key="3">
    <source>
        <dbReference type="ARBA" id="ARBA00023163"/>
    </source>
</evidence>
<dbReference type="InterPro" id="IPR018060">
    <property type="entry name" value="HTH_AraC"/>
</dbReference>
<accession>A0AA96LMN7</accession>
<evidence type="ECO:0000256" key="1">
    <source>
        <dbReference type="ARBA" id="ARBA00023015"/>
    </source>
</evidence>
<dbReference type="PANTHER" id="PTHR43280:SF2">
    <property type="entry name" value="HTH-TYPE TRANSCRIPTIONAL REGULATOR EXSA"/>
    <property type="match status" value="1"/>
</dbReference>
<dbReference type="PROSITE" id="PS01124">
    <property type="entry name" value="HTH_ARAC_FAMILY_2"/>
    <property type="match status" value="1"/>
</dbReference>
<dbReference type="PRINTS" id="PR00032">
    <property type="entry name" value="HTHARAC"/>
</dbReference>
<organism evidence="6 7">
    <name type="scientific">Paenibacillus roseopurpureus</name>
    <dbReference type="NCBI Taxonomy" id="2918901"/>
    <lineage>
        <taxon>Bacteria</taxon>
        <taxon>Bacillati</taxon>
        <taxon>Bacillota</taxon>
        <taxon>Bacilli</taxon>
        <taxon>Bacillales</taxon>
        <taxon>Paenibacillaceae</taxon>
        <taxon>Paenibacillus</taxon>
    </lineage>
</organism>
<dbReference type="AlphaFoldDB" id="A0AA96LMN7"/>
<dbReference type="Pfam" id="PF12833">
    <property type="entry name" value="HTH_18"/>
    <property type="match status" value="1"/>
</dbReference>
<reference evidence="6" key="1">
    <citation type="submission" date="2022-02" db="EMBL/GenBank/DDBJ databases">
        <title>Paenibacillus sp. MBLB1832 Whole Genome Shotgun Sequencing.</title>
        <authorList>
            <person name="Hwang C.Y."/>
            <person name="Cho E.-S."/>
            <person name="Seo M.-J."/>
        </authorList>
    </citation>
    <scope>NUCLEOTIDE SEQUENCE</scope>
    <source>
        <strain evidence="6">MBLB1832</strain>
    </source>
</reference>
<sequence>MKGFGFYKSKKYLQRVLSSIMLSMVIVLLASSFANTYLLENSVKRIQEDSNLKILTQMQYNFSYMNEIITHLSYFVFKDNLLIPLMYDESLPKMDLIRSYQRMSSILESSSFLHSMVVYNYSQNEIYGTTSNFLLDGGVTKKKISDWLLDPSVSHETSRLIPVSLDREDGEIDAFAFVVTNSLKPFTRNESAIILYIKSDWVFDSLKKMNDTGSRSQGDILMSDQGGRLYSSRKLDEYASKSTQERIHSYIEAHKLATSEPSGFVIGNFEHQKSMITYMADPIPNWTILYVQSYDKLMAVVTQTRTKSLIVSGAMLLIAIGISLWLSYKLYHPIEDMLQRIRFQHPREGNTRQTEDDELHAMSEEYSKLSHTLHEISSEHIVNKYYIRKFMTDGQMFSHHDMISLIKKHRLNIAYPAEILVCVLRLDHFQSYASHTALPLKKMHSFAITNIAQEMMSQLHPCETVEVWGDHVVLIVSLNETGVTDSYQEIRPVLQDIQNTIEAFYGLSLSCGISDRISQLTQLSAGYTQAYQNSLYSVIFGYKSIISSEQVQVNNANKRVSIPETIERKLAESLKKGMMTEAGVELEKAFSLFATYHYHDIQRAVTNLAWVIQYTVAEIMENRVTKMSFNVDYIHHIPQEKETLEEMYVSLLALCTQICDGQKPSNVERNDMILETVKELIHQKFADFNLSQQSIASTVKLSSAYLGRLFKDSYQCTITEYMNEVRLQHAQFLLENGDHAVLDIMEKCGYTNPSYFFRLFKGKFGSTPKEYRMKKSIS</sequence>
<dbReference type="RefSeq" id="WP_314796250.1">
    <property type="nucleotide sequence ID" value="NZ_CP130319.1"/>
</dbReference>
<keyword evidence="3" id="KW-0804">Transcription</keyword>
<dbReference type="Gene3D" id="1.10.10.60">
    <property type="entry name" value="Homeodomain-like"/>
    <property type="match status" value="2"/>
</dbReference>
<evidence type="ECO:0000256" key="2">
    <source>
        <dbReference type="ARBA" id="ARBA00023125"/>
    </source>
</evidence>
<evidence type="ECO:0000259" key="5">
    <source>
        <dbReference type="PROSITE" id="PS01124"/>
    </source>
</evidence>
<dbReference type="InterPro" id="IPR020449">
    <property type="entry name" value="Tscrpt_reg_AraC-type_HTH"/>
</dbReference>
<keyword evidence="1" id="KW-0805">Transcription regulation</keyword>
<keyword evidence="7" id="KW-1185">Reference proteome</keyword>
<feature type="domain" description="HTH araC/xylS-type" evidence="5">
    <location>
        <begin position="675"/>
        <end position="774"/>
    </location>
</feature>
<keyword evidence="4" id="KW-0812">Transmembrane</keyword>
<gene>
    <name evidence="6" type="ORF">MJB10_16105</name>
</gene>
<dbReference type="Proteomes" id="UP001304650">
    <property type="component" value="Chromosome"/>
</dbReference>